<dbReference type="RefSeq" id="WP_120719923.1">
    <property type="nucleotide sequence ID" value="NZ_CP032698.1"/>
</dbReference>
<sequence length="197" mass="21255">MRNAETPRPDDGGPLSTEDLAGGGRQDIDSEPSEFADTPPAYPGEATSGAEEREDGARQEPADEPGASEAAYDPGGRGVADEYGDREAADDSGGMEAGDDPGGTHTAGDNEPLLGAEQEEFRARWQQIQSRFVDDPKDSVNAADQLVAETMQALATTFSSHKRDLEGQWHRGEKVPTEDLRLALQQYRSFFNRLLST</sequence>
<dbReference type="EMBL" id="CP032698">
    <property type="protein sequence ID" value="AYG78706.1"/>
    <property type="molecule type" value="Genomic_DNA"/>
</dbReference>
<dbReference type="OrthoDB" id="123178at2"/>
<reference evidence="2 3" key="1">
    <citation type="submission" date="2018-10" db="EMBL/GenBank/DDBJ databases">
        <title>Relationship between Morphology and Antimicrobial Activity in Streptomyces.</title>
        <authorList>
            <person name="Kang H.J."/>
            <person name="Kim S.B."/>
        </authorList>
    </citation>
    <scope>NUCLEOTIDE SEQUENCE [LARGE SCALE GENOMIC DNA]</scope>
    <source>
        <strain evidence="2 3">BH38</strain>
    </source>
</reference>
<name>A0A387H4S8_9ACTN</name>
<evidence type="ECO:0000313" key="2">
    <source>
        <dbReference type="EMBL" id="AYG78706.1"/>
    </source>
</evidence>
<protein>
    <submittedName>
        <fullName evidence="2">Uncharacterized protein</fullName>
    </submittedName>
</protein>
<accession>A0A387H4S8</accession>
<dbReference type="Proteomes" id="UP000271554">
    <property type="component" value="Chromosome"/>
</dbReference>
<feature type="compositionally biased region" description="Basic and acidic residues" evidence="1">
    <location>
        <begin position="1"/>
        <end position="11"/>
    </location>
</feature>
<dbReference type="AlphaFoldDB" id="A0A387H4S8"/>
<feature type="region of interest" description="Disordered" evidence="1">
    <location>
        <begin position="1"/>
        <end position="112"/>
    </location>
</feature>
<proteinExistence type="predicted"/>
<evidence type="ECO:0000313" key="3">
    <source>
        <dbReference type="Proteomes" id="UP000271554"/>
    </source>
</evidence>
<dbReference type="KEGG" id="shun:DWB77_00814"/>
<organism evidence="2 3">
    <name type="scientific">Streptomyces hundungensis</name>
    <dbReference type="NCBI Taxonomy" id="1077946"/>
    <lineage>
        <taxon>Bacteria</taxon>
        <taxon>Bacillati</taxon>
        <taxon>Actinomycetota</taxon>
        <taxon>Actinomycetes</taxon>
        <taxon>Kitasatosporales</taxon>
        <taxon>Streptomycetaceae</taxon>
        <taxon>Streptomyces</taxon>
    </lineage>
</organism>
<feature type="compositionally biased region" description="Basic and acidic residues" evidence="1">
    <location>
        <begin position="79"/>
        <end position="89"/>
    </location>
</feature>
<evidence type="ECO:0000256" key="1">
    <source>
        <dbReference type="SAM" id="MobiDB-lite"/>
    </source>
</evidence>
<keyword evidence="3" id="KW-1185">Reference proteome</keyword>
<gene>
    <name evidence="2" type="ORF">DWB77_00814</name>
</gene>